<evidence type="ECO:0000256" key="1">
    <source>
        <dbReference type="SAM" id="Phobius"/>
    </source>
</evidence>
<feature type="transmembrane region" description="Helical" evidence="1">
    <location>
        <begin position="249"/>
        <end position="274"/>
    </location>
</feature>
<evidence type="ECO:0000313" key="3">
    <source>
        <dbReference type="Proteomes" id="UP001622612"/>
    </source>
</evidence>
<dbReference type="Proteomes" id="UP001622612">
    <property type="component" value="Chromosome"/>
</dbReference>
<dbReference type="NCBIfam" id="NF046009">
    <property type="entry name" value="MAGa3780_fam"/>
    <property type="match status" value="1"/>
</dbReference>
<gene>
    <name evidence="2" type="ORF">LQ356_03490</name>
</gene>
<keyword evidence="1" id="KW-0472">Membrane</keyword>
<proteinExistence type="predicted"/>
<feature type="transmembrane region" description="Helical" evidence="1">
    <location>
        <begin position="121"/>
        <end position="144"/>
    </location>
</feature>
<protein>
    <submittedName>
        <fullName evidence="2">Uncharacterized protein</fullName>
    </submittedName>
</protein>
<reference evidence="2" key="1">
    <citation type="submission" date="2021-11" db="EMBL/GenBank/DDBJ databases">
        <title>The first genome sequence of unculturable Mycoplasma faucium obtained by de novo assembly of metagenomic reads.</title>
        <authorList>
            <person name="Sabat A.J."/>
            <person name="Bathoorn E."/>
            <person name="Akkerboom V."/>
            <person name="Friedrich A.W."/>
        </authorList>
    </citation>
    <scope>NUCLEOTIDE SEQUENCE [LARGE SCALE GENOMIC DNA]</scope>
    <source>
        <strain evidence="2">UMCG-MFM1</strain>
    </source>
</reference>
<organism evidence="2 3">
    <name type="scientific">Metamycoplasma faucium</name>
    <dbReference type="NCBI Taxonomy" id="56142"/>
    <lineage>
        <taxon>Bacteria</taxon>
        <taxon>Bacillati</taxon>
        <taxon>Mycoplasmatota</taxon>
        <taxon>Mycoplasmoidales</taxon>
        <taxon>Metamycoplasmataceae</taxon>
        <taxon>Metamycoplasma</taxon>
    </lineage>
</organism>
<accession>A0ABZ2TLA4</accession>
<keyword evidence="3" id="KW-1185">Reference proteome</keyword>
<keyword evidence="1" id="KW-0812">Transmembrane</keyword>
<sequence>MNNKQDTKQVKSCNNCFFKQFKTWKPILKAIFILGWILLIIDFSILLHYMNIHGIQKAIQQLKSSGADSLIGQGDKGKEFFPNALALMWNQGTTFTMISNWLLAISMIVFPLYVTKQKAQFFFFFAVTNITITFIIYWTLIFFVSLKNGVWHNPSAAIPSFILHAINPLFGFIMLGLVRKDITLKTSQLWLTNIMVLLYFFMAMIMFFIGKQIMIKNVPKFKDQYSKYNVVVYAFLNFEKPLFYKGGKIAIIVILDLLMFLLGAFLAPAFAWMWKGIFKIKRITNDNCSVATQNINTNKQEENLTQNLK</sequence>
<evidence type="ECO:0000313" key="2">
    <source>
        <dbReference type="EMBL" id="WYM97237.1"/>
    </source>
</evidence>
<dbReference type="EMBL" id="CP088155">
    <property type="protein sequence ID" value="WYM97237.1"/>
    <property type="molecule type" value="Genomic_DNA"/>
</dbReference>
<feature type="transmembrane region" description="Helical" evidence="1">
    <location>
        <begin position="27"/>
        <end position="50"/>
    </location>
</feature>
<dbReference type="RefSeq" id="WP_405311572.1">
    <property type="nucleotide sequence ID" value="NZ_CP088155.1"/>
</dbReference>
<name>A0ABZ2TLA4_9BACT</name>
<feature type="transmembrane region" description="Helical" evidence="1">
    <location>
        <begin position="95"/>
        <end position="114"/>
    </location>
</feature>
<feature type="transmembrane region" description="Helical" evidence="1">
    <location>
        <begin position="190"/>
        <end position="209"/>
    </location>
</feature>
<keyword evidence="1" id="KW-1133">Transmembrane helix</keyword>
<feature type="transmembrane region" description="Helical" evidence="1">
    <location>
        <begin position="156"/>
        <end position="178"/>
    </location>
</feature>